<evidence type="ECO:0000313" key="2">
    <source>
        <dbReference type="Proteomes" id="UP000650628"/>
    </source>
</evidence>
<proteinExistence type="predicted"/>
<dbReference type="AlphaFoldDB" id="A0A8J3TN67"/>
<keyword evidence="2" id="KW-1185">Reference proteome</keyword>
<sequence length="64" mass="7386">MRASGLIIVVTRFTADRINGDEAFQSVVRRMVSLVDRAGDEATHGQRFRAREHFTTTSRYVWML</sequence>
<accession>A0A8J3TN67</accession>
<name>A0A8J3TN67_9ACTN</name>
<evidence type="ECO:0000313" key="1">
    <source>
        <dbReference type="EMBL" id="GII28272.1"/>
    </source>
</evidence>
<gene>
    <name evidence="1" type="ORF">Pmi06nite_17140</name>
</gene>
<organism evidence="1 2">
    <name type="scientific">Planotetraspora mira</name>
    <dbReference type="NCBI Taxonomy" id="58121"/>
    <lineage>
        <taxon>Bacteria</taxon>
        <taxon>Bacillati</taxon>
        <taxon>Actinomycetota</taxon>
        <taxon>Actinomycetes</taxon>
        <taxon>Streptosporangiales</taxon>
        <taxon>Streptosporangiaceae</taxon>
        <taxon>Planotetraspora</taxon>
    </lineage>
</organism>
<reference evidence="1 2" key="1">
    <citation type="submission" date="2021-01" db="EMBL/GenBank/DDBJ databases">
        <title>Whole genome shotgun sequence of Planotetraspora mira NBRC 15435.</title>
        <authorList>
            <person name="Komaki H."/>
            <person name="Tamura T."/>
        </authorList>
    </citation>
    <scope>NUCLEOTIDE SEQUENCE [LARGE SCALE GENOMIC DNA]</scope>
    <source>
        <strain evidence="1 2">NBRC 15435</strain>
    </source>
</reference>
<dbReference type="Proteomes" id="UP000650628">
    <property type="component" value="Unassembled WGS sequence"/>
</dbReference>
<protein>
    <submittedName>
        <fullName evidence="1">Uncharacterized protein</fullName>
    </submittedName>
</protein>
<dbReference type="EMBL" id="BOOO01000008">
    <property type="protein sequence ID" value="GII28272.1"/>
    <property type="molecule type" value="Genomic_DNA"/>
</dbReference>
<comment type="caution">
    <text evidence="1">The sequence shown here is derived from an EMBL/GenBank/DDBJ whole genome shotgun (WGS) entry which is preliminary data.</text>
</comment>
<dbReference type="RefSeq" id="WP_203952327.1">
    <property type="nucleotide sequence ID" value="NZ_BOOO01000008.1"/>
</dbReference>